<evidence type="ECO:0000256" key="2">
    <source>
        <dbReference type="ARBA" id="ARBA00022771"/>
    </source>
</evidence>
<accession>A0AB34JV02</accession>
<gene>
    <name evidence="7" type="ORF">AB1Y20_014852</name>
</gene>
<dbReference type="SMART" id="SM00064">
    <property type="entry name" value="FYVE"/>
    <property type="match status" value="1"/>
</dbReference>
<dbReference type="InterPro" id="IPR013083">
    <property type="entry name" value="Znf_RING/FYVE/PHD"/>
</dbReference>
<feature type="region of interest" description="Disordered" evidence="5">
    <location>
        <begin position="225"/>
        <end position="248"/>
    </location>
</feature>
<dbReference type="InterPro" id="IPR052113">
    <property type="entry name" value="FYVE-type_Zinc_Finger"/>
</dbReference>
<comment type="caution">
    <text evidence="7">The sequence shown here is derived from an EMBL/GenBank/DDBJ whole genome shotgun (WGS) entry which is preliminary data.</text>
</comment>
<dbReference type="InterPro" id="IPR011011">
    <property type="entry name" value="Znf_FYVE_PHD"/>
</dbReference>
<evidence type="ECO:0000256" key="4">
    <source>
        <dbReference type="PROSITE-ProRule" id="PRU00091"/>
    </source>
</evidence>
<dbReference type="GO" id="GO:0008270">
    <property type="term" value="F:zinc ion binding"/>
    <property type="evidence" value="ECO:0007669"/>
    <property type="project" value="UniProtKB-KW"/>
</dbReference>
<dbReference type="AlphaFoldDB" id="A0AB34JV02"/>
<dbReference type="Gene3D" id="3.30.40.10">
    <property type="entry name" value="Zinc/RING finger domain, C3HC4 (zinc finger)"/>
    <property type="match status" value="1"/>
</dbReference>
<dbReference type="PANTHER" id="PTHR39490:SF8">
    <property type="entry name" value="ZINC FINGER FYVE DOMAIN-CONTAINING PROTEIN 21"/>
    <property type="match status" value="1"/>
</dbReference>
<evidence type="ECO:0000313" key="7">
    <source>
        <dbReference type="EMBL" id="KAL1526124.1"/>
    </source>
</evidence>
<keyword evidence="3" id="KW-0862">Zinc</keyword>
<protein>
    <recommendedName>
        <fullName evidence="6">FYVE-type domain-containing protein</fullName>
    </recommendedName>
</protein>
<name>A0AB34JV02_PRYPA</name>
<evidence type="ECO:0000256" key="1">
    <source>
        <dbReference type="ARBA" id="ARBA00022723"/>
    </source>
</evidence>
<evidence type="ECO:0000256" key="3">
    <source>
        <dbReference type="ARBA" id="ARBA00022833"/>
    </source>
</evidence>
<evidence type="ECO:0000259" key="6">
    <source>
        <dbReference type="PROSITE" id="PS50178"/>
    </source>
</evidence>
<dbReference type="Proteomes" id="UP001515480">
    <property type="component" value="Unassembled WGS sequence"/>
</dbReference>
<sequence>MLRDEPSDEARAQPLLPDVAGAAAAGWPPARASAEGAYSAASSLNSISGGVPPGQRSAERRGLTVSSSDSAFWLHELSYSSLDSSESGYTQQPWLPDEIAAHCMICRRPFHLLRWTHHCRDCGGLFCRDCSSHRVLMQSTSRDRGPHEQALRVCDRCGFSPAYPLHLGCENPFACPRCHLPTSATQLLEYLRFGLTVALCCFCCGPQWCCLDWLVAREDAKIPPPRLESSLSGQQPAAHAWPSPHGRG</sequence>
<evidence type="ECO:0000313" key="8">
    <source>
        <dbReference type="Proteomes" id="UP001515480"/>
    </source>
</evidence>
<evidence type="ECO:0000256" key="5">
    <source>
        <dbReference type="SAM" id="MobiDB-lite"/>
    </source>
</evidence>
<reference evidence="7 8" key="1">
    <citation type="journal article" date="2024" name="Science">
        <title>Giant polyketide synthase enzymes in the biosynthesis of giant marine polyether toxins.</title>
        <authorList>
            <person name="Fallon T.R."/>
            <person name="Shende V.V."/>
            <person name="Wierzbicki I.H."/>
            <person name="Pendleton A.L."/>
            <person name="Watervoot N.F."/>
            <person name="Auber R.P."/>
            <person name="Gonzalez D.J."/>
            <person name="Wisecaver J.H."/>
            <person name="Moore B.S."/>
        </authorList>
    </citation>
    <scope>NUCLEOTIDE SEQUENCE [LARGE SCALE GENOMIC DNA]</scope>
    <source>
        <strain evidence="7 8">12B1</strain>
    </source>
</reference>
<dbReference type="InterPro" id="IPR017455">
    <property type="entry name" value="Znf_FYVE-rel"/>
</dbReference>
<dbReference type="InterPro" id="IPR000306">
    <property type="entry name" value="Znf_FYVE"/>
</dbReference>
<proteinExistence type="predicted"/>
<keyword evidence="8" id="KW-1185">Reference proteome</keyword>
<dbReference type="SUPFAM" id="SSF57903">
    <property type="entry name" value="FYVE/PHD zinc finger"/>
    <property type="match status" value="1"/>
</dbReference>
<organism evidence="7 8">
    <name type="scientific">Prymnesium parvum</name>
    <name type="common">Toxic golden alga</name>
    <dbReference type="NCBI Taxonomy" id="97485"/>
    <lineage>
        <taxon>Eukaryota</taxon>
        <taxon>Haptista</taxon>
        <taxon>Haptophyta</taxon>
        <taxon>Prymnesiophyceae</taxon>
        <taxon>Prymnesiales</taxon>
        <taxon>Prymnesiaceae</taxon>
        <taxon>Prymnesium</taxon>
    </lineage>
</organism>
<dbReference type="Pfam" id="PF01363">
    <property type="entry name" value="FYVE"/>
    <property type="match status" value="1"/>
</dbReference>
<dbReference type="EMBL" id="JBGBPQ010000003">
    <property type="protein sequence ID" value="KAL1526124.1"/>
    <property type="molecule type" value="Genomic_DNA"/>
</dbReference>
<feature type="domain" description="FYVE-type" evidence="6">
    <location>
        <begin position="97"/>
        <end position="157"/>
    </location>
</feature>
<keyword evidence="2 4" id="KW-0863">Zinc-finger</keyword>
<dbReference type="PROSITE" id="PS50178">
    <property type="entry name" value="ZF_FYVE"/>
    <property type="match status" value="1"/>
</dbReference>
<dbReference type="PANTHER" id="PTHR39490">
    <property type="entry name" value="ARRESTIN DOMAIN-CONTAINING PROTEIN D"/>
    <property type="match status" value="1"/>
</dbReference>
<keyword evidence="1" id="KW-0479">Metal-binding</keyword>